<dbReference type="RefSeq" id="WP_166679252.1">
    <property type="nucleotide sequence ID" value="NZ_SODP01000001.1"/>
</dbReference>
<dbReference type="Proteomes" id="UP000295146">
    <property type="component" value="Unassembled WGS sequence"/>
</dbReference>
<sequence>MIFTRRFGALAARPQFPDAPELQQELNTPVDLDAELAQLTADGAAREDRRRADESAA</sequence>
<name>A0A4R8CFF5_9ACTN</name>
<gene>
    <name evidence="1" type="ORF">EV653_0120</name>
</gene>
<dbReference type="EMBL" id="SODP01000001">
    <property type="protein sequence ID" value="TDW75008.1"/>
    <property type="molecule type" value="Genomic_DNA"/>
</dbReference>
<reference evidence="1 2" key="1">
    <citation type="submission" date="2019-03" db="EMBL/GenBank/DDBJ databases">
        <title>Genomic Encyclopedia of Type Strains, Phase III (KMG-III): the genomes of soil and plant-associated and newly described type strains.</title>
        <authorList>
            <person name="Whitman W."/>
        </authorList>
    </citation>
    <scope>NUCLEOTIDE SEQUENCE [LARGE SCALE GENOMIC DNA]</scope>
    <source>
        <strain evidence="1 2">VKM Ac-2573</strain>
    </source>
</reference>
<protein>
    <submittedName>
        <fullName evidence="1">Uncharacterized protein</fullName>
    </submittedName>
</protein>
<evidence type="ECO:0000313" key="1">
    <source>
        <dbReference type="EMBL" id="TDW75008.1"/>
    </source>
</evidence>
<keyword evidence="2" id="KW-1185">Reference proteome</keyword>
<comment type="caution">
    <text evidence="1">The sequence shown here is derived from an EMBL/GenBank/DDBJ whole genome shotgun (WGS) entry which is preliminary data.</text>
</comment>
<accession>A0A4R8CFF5</accession>
<organism evidence="1 2">
    <name type="scientific">Kribbella pratensis</name>
    <dbReference type="NCBI Taxonomy" id="2512112"/>
    <lineage>
        <taxon>Bacteria</taxon>
        <taxon>Bacillati</taxon>
        <taxon>Actinomycetota</taxon>
        <taxon>Actinomycetes</taxon>
        <taxon>Propionibacteriales</taxon>
        <taxon>Kribbellaceae</taxon>
        <taxon>Kribbella</taxon>
    </lineage>
</organism>
<proteinExistence type="predicted"/>
<evidence type="ECO:0000313" key="2">
    <source>
        <dbReference type="Proteomes" id="UP000295146"/>
    </source>
</evidence>
<dbReference type="AlphaFoldDB" id="A0A4R8CFF5"/>